<dbReference type="EMBL" id="CAJVPY010067396">
    <property type="protein sequence ID" value="CAG8825986.1"/>
    <property type="molecule type" value="Genomic_DNA"/>
</dbReference>
<accession>A0A9N9KEB7</accession>
<sequence length="62" mass="7376">FIKIALPNYGKGFVKGMRNSESLEKNGIEFCKYIFKLEREEFEKNFETINFTKEKVNNIVDH</sequence>
<keyword evidence="2" id="KW-1185">Reference proteome</keyword>
<comment type="caution">
    <text evidence="1">The sequence shown here is derived from an EMBL/GenBank/DDBJ whole genome shotgun (WGS) entry which is preliminary data.</text>
</comment>
<name>A0A9N9KEB7_9GLOM</name>
<dbReference type="Proteomes" id="UP000789405">
    <property type="component" value="Unassembled WGS sequence"/>
</dbReference>
<protein>
    <submittedName>
        <fullName evidence="1">28293_t:CDS:1</fullName>
    </submittedName>
</protein>
<dbReference type="AlphaFoldDB" id="A0A9N9KEB7"/>
<reference evidence="1" key="1">
    <citation type="submission" date="2021-06" db="EMBL/GenBank/DDBJ databases">
        <authorList>
            <person name="Kallberg Y."/>
            <person name="Tangrot J."/>
            <person name="Rosling A."/>
        </authorList>
    </citation>
    <scope>NUCLEOTIDE SEQUENCE</scope>
    <source>
        <strain evidence="1">MA453B</strain>
    </source>
</reference>
<gene>
    <name evidence="1" type="ORF">DERYTH_LOCUS28009</name>
</gene>
<proteinExistence type="predicted"/>
<organism evidence="1 2">
    <name type="scientific">Dentiscutata erythropus</name>
    <dbReference type="NCBI Taxonomy" id="1348616"/>
    <lineage>
        <taxon>Eukaryota</taxon>
        <taxon>Fungi</taxon>
        <taxon>Fungi incertae sedis</taxon>
        <taxon>Mucoromycota</taxon>
        <taxon>Glomeromycotina</taxon>
        <taxon>Glomeromycetes</taxon>
        <taxon>Diversisporales</taxon>
        <taxon>Gigasporaceae</taxon>
        <taxon>Dentiscutata</taxon>
    </lineage>
</organism>
<feature type="non-terminal residue" evidence="1">
    <location>
        <position position="1"/>
    </location>
</feature>
<evidence type="ECO:0000313" key="2">
    <source>
        <dbReference type="Proteomes" id="UP000789405"/>
    </source>
</evidence>
<evidence type="ECO:0000313" key="1">
    <source>
        <dbReference type="EMBL" id="CAG8825986.1"/>
    </source>
</evidence>
<feature type="non-terminal residue" evidence="1">
    <location>
        <position position="62"/>
    </location>
</feature>